<dbReference type="STRING" id="880070.Cycma_1470"/>
<sequence length="43" mass="5000">MLSKFRVCKTDIYFYGFDSAQPPIKEEVFVPTVSKSIILKLLF</sequence>
<accession>G0J3N3</accession>
<protein>
    <submittedName>
        <fullName evidence="1">Uncharacterized protein</fullName>
    </submittedName>
</protein>
<proteinExistence type="predicted"/>
<dbReference type="Proteomes" id="UP000001635">
    <property type="component" value="Chromosome"/>
</dbReference>
<reference evidence="2" key="1">
    <citation type="submission" date="2011-07" db="EMBL/GenBank/DDBJ databases">
        <title>The complete genome of Cyclobacterium marinum DSM 745.</title>
        <authorList>
            <person name="Lucas S."/>
            <person name="Han J."/>
            <person name="Lapidus A."/>
            <person name="Bruce D."/>
            <person name="Goodwin L."/>
            <person name="Pitluck S."/>
            <person name="Peters L."/>
            <person name="Kyrpides N."/>
            <person name="Mavromatis K."/>
            <person name="Ivanova N."/>
            <person name="Ovchinnikova G."/>
            <person name="Chertkov O."/>
            <person name="Detter J.C."/>
            <person name="Tapia R."/>
            <person name="Han C."/>
            <person name="Land M."/>
            <person name="Hauser L."/>
            <person name="Markowitz V."/>
            <person name="Cheng J.-F."/>
            <person name="Hugenholtz P."/>
            <person name="Woyke T."/>
            <person name="Wu D."/>
            <person name="Tindall B."/>
            <person name="Schuetze A."/>
            <person name="Brambilla E."/>
            <person name="Klenk H.-P."/>
            <person name="Eisen J.A."/>
        </authorList>
    </citation>
    <scope>NUCLEOTIDE SEQUENCE [LARGE SCALE GENOMIC DNA]</scope>
    <source>
        <strain evidence="2">ATCC 25205 / DSM 745 / LMG 13164 / NCIMB 1802</strain>
    </source>
</reference>
<dbReference type="KEGG" id="cmr:Cycma_1470"/>
<evidence type="ECO:0000313" key="1">
    <source>
        <dbReference type="EMBL" id="AEL25239.1"/>
    </source>
</evidence>
<dbReference type="AlphaFoldDB" id="G0J3N3"/>
<organism evidence="1 2">
    <name type="scientific">Cyclobacterium marinum (strain ATCC 25205 / DSM 745 / LMG 13164 / NCIMB 1802)</name>
    <name type="common">Flectobacillus marinus</name>
    <dbReference type="NCBI Taxonomy" id="880070"/>
    <lineage>
        <taxon>Bacteria</taxon>
        <taxon>Pseudomonadati</taxon>
        <taxon>Bacteroidota</taxon>
        <taxon>Cytophagia</taxon>
        <taxon>Cytophagales</taxon>
        <taxon>Cyclobacteriaceae</taxon>
        <taxon>Cyclobacterium</taxon>
    </lineage>
</organism>
<evidence type="ECO:0000313" key="2">
    <source>
        <dbReference type="Proteomes" id="UP000001635"/>
    </source>
</evidence>
<gene>
    <name evidence="1" type="ordered locus">Cycma_1470</name>
</gene>
<dbReference type="HOGENOM" id="CLU_3232523_0_0_10"/>
<name>G0J3N3_CYCMS</name>
<keyword evidence="2" id="KW-1185">Reference proteome</keyword>
<dbReference type="EMBL" id="CP002955">
    <property type="protein sequence ID" value="AEL25239.1"/>
    <property type="molecule type" value="Genomic_DNA"/>
</dbReference>